<protein>
    <submittedName>
        <fullName evidence="2">Uncharacterized protein</fullName>
    </submittedName>
</protein>
<feature type="compositionally biased region" description="Polar residues" evidence="1">
    <location>
        <begin position="63"/>
        <end position="88"/>
    </location>
</feature>
<reference evidence="2" key="1">
    <citation type="submission" date="2021-01" db="UniProtKB">
        <authorList>
            <consortium name="EnsemblPlants"/>
        </authorList>
    </citation>
    <scope>IDENTIFICATION</scope>
</reference>
<accession>A0A7N1A3Y7</accession>
<sequence>MAAIHSLNSGDPSLPFRPQPQVLKISEPLCQIPIRPTDPAAPLPPSDPATRLTSSHGAGLSPVVSNRTGSRNQADSCHASCASSQIWPSGTRFGHRGPPSRLIPSE</sequence>
<dbReference type="Proteomes" id="UP000594263">
    <property type="component" value="Unplaced"/>
</dbReference>
<name>A0A7N1A3Y7_KALFE</name>
<evidence type="ECO:0000313" key="2">
    <source>
        <dbReference type="EnsemblPlants" id="Kaladp0076s0309.1.v1.1.CDS.1"/>
    </source>
</evidence>
<evidence type="ECO:0000256" key="1">
    <source>
        <dbReference type="SAM" id="MobiDB-lite"/>
    </source>
</evidence>
<dbReference type="AlphaFoldDB" id="A0A7N1A3Y7"/>
<keyword evidence="3" id="KW-1185">Reference proteome</keyword>
<organism evidence="2 3">
    <name type="scientific">Kalanchoe fedtschenkoi</name>
    <name type="common">Lavender scallops</name>
    <name type="synonym">South American air plant</name>
    <dbReference type="NCBI Taxonomy" id="63787"/>
    <lineage>
        <taxon>Eukaryota</taxon>
        <taxon>Viridiplantae</taxon>
        <taxon>Streptophyta</taxon>
        <taxon>Embryophyta</taxon>
        <taxon>Tracheophyta</taxon>
        <taxon>Spermatophyta</taxon>
        <taxon>Magnoliopsida</taxon>
        <taxon>eudicotyledons</taxon>
        <taxon>Gunneridae</taxon>
        <taxon>Pentapetalae</taxon>
        <taxon>Saxifragales</taxon>
        <taxon>Crassulaceae</taxon>
        <taxon>Kalanchoe</taxon>
    </lineage>
</organism>
<dbReference type="Gramene" id="Kaladp0076s0309.1.v1.1">
    <property type="protein sequence ID" value="Kaladp0076s0309.1.v1.1.CDS.1"/>
    <property type="gene ID" value="Kaladp0076s0309.v1.1"/>
</dbReference>
<feature type="region of interest" description="Disordered" evidence="1">
    <location>
        <begin position="1"/>
        <end position="106"/>
    </location>
</feature>
<evidence type="ECO:0000313" key="3">
    <source>
        <dbReference type="Proteomes" id="UP000594263"/>
    </source>
</evidence>
<dbReference type="EnsemblPlants" id="Kaladp0076s0309.1.v1.1">
    <property type="protein sequence ID" value="Kaladp0076s0309.1.v1.1.CDS.1"/>
    <property type="gene ID" value="Kaladp0076s0309.v1.1"/>
</dbReference>
<feature type="compositionally biased region" description="Polar residues" evidence="1">
    <location>
        <begin position="1"/>
        <end position="11"/>
    </location>
</feature>
<proteinExistence type="predicted"/>